<sequence>MIEKTIIAADGQQIQTFIWSNDQAKAWVHIFHGMAEHALRYDDFAKKLLAAGYAVVAHNHRGHGTGENTKLGSYAVNNGWQDFLTDIDVVRDEVCADELPYFVFAHSMGSFIAQSYLSGQPKAISGVVLSGSNCQPVWLSRVARGIAKIEKFRLGRDKSSGLLQFLSFGSFNQKFKPNRTEYDWLSRDAAQVDKYIADPLCGFACSTGLWIDFFDSLIDLFAPSTLKKIQADLPIFIMGGSQDPVGEMGEGLPKLRDAYAATGQKNLSLKLFENGRHEMLNETNKDEVYNEVIAWLGKQK</sequence>
<evidence type="ECO:0000259" key="1">
    <source>
        <dbReference type="Pfam" id="PF12146"/>
    </source>
</evidence>
<organism evidence="2">
    <name type="scientific">OCS116 cluster bacterium</name>
    <dbReference type="NCBI Taxonomy" id="2030921"/>
    <lineage>
        <taxon>Bacteria</taxon>
        <taxon>Pseudomonadati</taxon>
        <taxon>Pseudomonadota</taxon>
        <taxon>Alphaproteobacteria</taxon>
        <taxon>OCS116 cluster</taxon>
    </lineage>
</organism>
<dbReference type="GO" id="GO:0016787">
    <property type="term" value="F:hydrolase activity"/>
    <property type="evidence" value="ECO:0007669"/>
    <property type="project" value="UniProtKB-KW"/>
</dbReference>
<evidence type="ECO:0000313" key="2">
    <source>
        <dbReference type="EMBL" id="PCJ00404.1"/>
    </source>
</evidence>
<dbReference type="AlphaFoldDB" id="A0A2A4YZU5"/>
<dbReference type="SUPFAM" id="SSF53474">
    <property type="entry name" value="alpha/beta-Hydrolases"/>
    <property type="match status" value="1"/>
</dbReference>
<gene>
    <name evidence="2" type="ORF">COB13_10325</name>
</gene>
<dbReference type="InterPro" id="IPR022742">
    <property type="entry name" value="Hydrolase_4"/>
</dbReference>
<name>A0A2A4YZU5_9PROT</name>
<dbReference type="InterPro" id="IPR051044">
    <property type="entry name" value="MAG_DAG_Lipase"/>
</dbReference>
<dbReference type="InterPro" id="IPR029058">
    <property type="entry name" value="AB_hydrolase_fold"/>
</dbReference>
<accession>A0A2A4YZU5</accession>
<dbReference type="PANTHER" id="PTHR11614">
    <property type="entry name" value="PHOSPHOLIPASE-RELATED"/>
    <property type="match status" value="1"/>
</dbReference>
<dbReference type="Pfam" id="PF12146">
    <property type="entry name" value="Hydrolase_4"/>
    <property type="match status" value="1"/>
</dbReference>
<dbReference type="Gene3D" id="3.40.50.1820">
    <property type="entry name" value="alpha/beta hydrolase"/>
    <property type="match status" value="1"/>
</dbReference>
<reference evidence="2" key="2">
    <citation type="journal article" date="2018" name="ISME J.">
        <title>A dynamic microbial community with high functional redundancy inhabits the cold, oxic subseafloor aquifer.</title>
        <authorList>
            <person name="Tully B.J."/>
            <person name="Wheat C.G."/>
            <person name="Glazer B.T."/>
            <person name="Huber J.A."/>
        </authorList>
    </citation>
    <scope>NUCLEOTIDE SEQUENCE</scope>
    <source>
        <strain evidence="2">NORP83</strain>
    </source>
</reference>
<comment type="caution">
    <text evidence="2">The sequence shown here is derived from an EMBL/GenBank/DDBJ whole genome shotgun (WGS) entry which is preliminary data.</text>
</comment>
<keyword evidence="2" id="KW-0378">Hydrolase</keyword>
<reference key="1">
    <citation type="submission" date="2017-08" db="EMBL/GenBank/DDBJ databases">
        <title>A dynamic microbial community with high functional redundancy inhabits the cold, oxic subseafloor aquifer.</title>
        <authorList>
            <person name="Tully B.J."/>
            <person name="Wheat C.G."/>
            <person name="Glazer B.T."/>
            <person name="Huber J.A."/>
        </authorList>
    </citation>
    <scope>NUCLEOTIDE SEQUENCE [LARGE SCALE GENOMIC DNA]</scope>
</reference>
<dbReference type="EMBL" id="NVUS01000012">
    <property type="protein sequence ID" value="PCJ00404.1"/>
    <property type="molecule type" value="Genomic_DNA"/>
</dbReference>
<protein>
    <submittedName>
        <fullName evidence="2">Alpha/beta hydrolase</fullName>
    </submittedName>
</protein>
<proteinExistence type="predicted"/>
<feature type="domain" description="Serine aminopeptidase S33" evidence="1">
    <location>
        <begin position="23"/>
        <end position="284"/>
    </location>
</feature>